<evidence type="ECO:0000313" key="2">
    <source>
        <dbReference type="Proteomes" id="UP000308230"/>
    </source>
</evidence>
<protein>
    <submittedName>
        <fullName evidence="1">Uncharacterized protein</fullName>
    </submittedName>
</protein>
<sequence>MGDNQKVRQYSDEYQEDMDLIGHLEVSLDMIHEHIGYIEDDFRHPRNIESIKKIKKQVSDLLDELGSLEGQFIKQLYTDTEEFIGYSFQPPKETYSLTGSKAPLIEQRGKKYRR</sequence>
<dbReference type="RefSeq" id="WP_138123295.1">
    <property type="nucleotide sequence ID" value="NZ_SWLG01000002.1"/>
</dbReference>
<dbReference type="AlphaFoldDB" id="A0A5R9F8L8"/>
<proteinExistence type="predicted"/>
<reference evidence="1 2" key="1">
    <citation type="submission" date="2019-04" db="EMBL/GenBank/DDBJ databases">
        <title>Bacillus caeni sp. nov., a bacterium isolated from mangrove sediment.</title>
        <authorList>
            <person name="Huang H."/>
            <person name="Mo K."/>
            <person name="Hu Y."/>
        </authorList>
    </citation>
    <scope>NUCLEOTIDE SEQUENCE [LARGE SCALE GENOMIC DNA]</scope>
    <source>
        <strain evidence="1 2">HB172195</strain>
    </source>
</reference>
<dbReference type="EMBL" id="SWLG01000002">
    <property type="protein sequence ID" value="TLS38590.1"/>
    <property type="molecule type" value="Genomic_DNA"/>
</dbReference>
<accession>A0A5R9F8L8</accession>
<organism evidence="1 2">
    <name type="scientific">Exobacillus caeni</name>
    <dbReference type="NCBI Taxonomy" id="2574798"/>
    <lineage>
        <taxon>Bacteria</taxon>
        <taxon>Bacillati</taxon>
        <taxon>Bacillota</taxon>
        <taxon>Bacilli</taxon>
        <taxon>Bacillales</taxon>
        <taxon>Guptibacillaceae</taxon>
        <taxon>Exobacillus</taxon>
    </lineage>
</organism>
<comment type="caution">
    <text evidence="1">The sequence shown here is derived from an EMBL/GenBank/DDBJ whole genome shotgun (WGS) entry which is preliminary data.</text>
</comment>
<name>A0A5R9F8L8_9BACL</name>
<keyword evidence="2" id="KW-1185">Reference proteome</keyword>
<gene>
    <name evidence="1" type="ORF">FCL54_03570</name>
</gene>
<dbReference type="Proteomes" id="UP000308230">
    <property type="component" value="Unassembled WGS sequence"/>
</dbReference>
<evidence type="ECO:0000313" key="1">
    <source>
        <dbReference type="EMBL" id="TLS38590.1"/>
    </source>
</evidence>